<dbReference type="Proteomes" id="UP000009170">
    <property type="component" value="Unassembled WGS sequence"/>
</dbReference>
<evidence type="ECO:0000313" key="8">
    <source>
        <dbReference type="Proteomes" id="UP000009170"/>
    </source>
</evidence>
<comment type="subcellular location">
    <subcellularLocation>
        <location evidence="1">Nucleus</location>
    </subcellularLocation>
</comment>
<evidence type="ECO:0000256" key="3">
    <source>
        <dbReference type="ARBA" id="ARBA00023242"/>
    </source>
</evidence>
<dbReference type="InParanoid" id="A0A090LYP6"/>
<evidence type="ECO:0000259" key="6">
    <source>
        <dbReference type="Pfam" id="PF08170"/>
    </source>
</evidence>
<sequence>MRRVVALAPDDGASAERKRGSGTKFLRVWDFATARAAELLATTSAIEERTGKKLGVQSLPRHLRRRARSFAPRVTRRRPNLKRTREGRAGDAFRRAREATRRRGALNARRRLNDDGNEVKTLRTHVWHAKRFAMRKPLGWGWIVPSARPGRGRGWRFIMRSISQSAIAHDSSYNTCFVMKGEAKAVRAALVKVVLETKALRTEAFKSGQRASVIHVLSSAKRRRIIAPALVYHARAPNSEDGSEVHIWVHPRVSEAVHKAFSRIKVDENVQYDFKASDAFARVDIIGAKAFEVIQRLVPSIDLYAEQHTQRGIRRFVSMDPRAAACEVKVDGSALENPSETAPTQAEYDASRIASRRAALERPWEETSAIGVKAYSAMLINRGPVAMDGYTLIVSASWSLPLWLGVCQTGAKPAGIAEWLWCARRFGRAAFPDDYLDTKAGSDARAELFDSVSKIKSKMPLGKVSSCLRALEVRMKDVKVRRVLRVADEKLDLGTLPSETMVRVNLRCPWAGQPTLGSELYIPNDVQRDAWCSKKSETKSRRRNDTTVGKVSGKPIGYITSVSAPAASVGLASALIDANALKSLTENFSRSKGKVFIMISPPGKPAIPAEAVVIISTEEFDEPWW</sequence>
<name>A0A090LYP6_OSTTA</name>
<evidence type="ECO:0000259" key="5">
    <source>
        <dbReference type="Pfam" id="PF06978"/>
    </source>
</evidence>
<evidence type="ECO:0000313" key="7">
    <source>
        <dbReference type="EMBL" id="CEF97140.1"/>
    </source>
</evidence>
<dbReference type="OrthoDB" id="442863at2759"/>
<keyword evidence="3" id="KW-0539">Nucleus</keyword>
<comment type="caution">
    <text evidence="7">The sequence shown here is derived from an EMBL/GenBank/DDBJ whole genome shotgun (WGS) entry which is preliminary data.</text>
</comment>
<dbReference type="GO" id="GO:0001682">
    <property type="term" value="P:tRNA 5'-leader removal"/>
    <property type="evidence" value="ECO:0007669"/>
    <property type="project" value="InterPro"/>
</dbReference>
<organism evidence="7 8">
    <name type="scientific">Ostreococcus tauri</name>
    <name type="common">Marine green alga</name>
    <dbReference type="NCBI Taxonomy" id="70448"/>
    <lineage>
        <taxon>Eukaryota</taxon>
        <taxon>Viridiplantae</taxon>
        <taxon>Chlorophyta</taxon>
        <taxon>Mamiellophyceae</taxon>
        <taxon>Mamiellales</taxon>
        <taxon>Bathycoccaceae</taxon>
        <taxon>Ostreococcus</taxon>
    </lineage>
</organism>
<feature type="compositionally biased region" description="Basic and acidic residues" evidence="4">
    <location>
        <begin position="83"/>
        <end position="100"/>
    </location>
</feature>
<dbReference type="KEGG" id="ota:OT_ostta03g02850"/>
<dbReference type="PANTHER" id="PTHR22731">
    <property type="entry name" value="RIBONUCLEASES P/MRP PROTEIN SUBUNIT POP1"/>
    <property type="match status" value="1"/>
</dbReference>
<dbReference type="InterPro" id="IPR009723">
    <property type="entry name" value="Pop1_N"/>
</dbReference>
<keyword evidence="2" id="KW-0819">tRNA processing</keyword>
<dbReference type="RefSeq" id="XP_022838507.1">
    <property type="nucleotide sequence ID" value="XM_022984779.1"/>
</dbReference>
<dbReference type="FunCoup" id="A0A090LYP6">
    <property type="interactions" value="1517"/>
</dbReference>
<dbReference type="SUPFAM" id="SSF103025">
    <property type="entry name" value="Folate-binding domain"/>
    <property type="match status" value="1"/>
</dbReference>
<dbReference type="InterPro" id="IPR012590">
    <property type="entry name" value="POPLD_dom"/>
</dbReference>
<evidence type="ECO:0000256" key="2">
    <source>
        <dbReference type="ARBA" id="ARBA00022694"/>
    </source>
</evidence>
<keyword evidence="8" id="KW-1185">Reference proteome</keyword>
<reference evidence="8" key="1">
    <citation type="journal article" date="2006" name="Proc. Natl. Acad. Sci. U.S.A.">
        <title>Genome analysis of the smallest free-living eukaryote Ostreococcus tauri unveils many unique features.</title>
        <authorList>
            <person name="Derelle E."/>
            <person name="Ferraz C."/>
            <person name="Rombauts S."/>
            <person name="Rouze P."/>
            <person name="Worden A.Z."/>
            <person name="Robbens S."/>
            <person name="Partensky F."/>
            <person name="Degroeve S."/>
            <person name="Echeynie S."/>
            <person name="Cooke R."/>
            <person name="Saeys Y."/>
            <person name="Wuyts J."/>
            <person name="Jabbari K."/>
            <person name="Bowler C."/>
            <person name="Panaud O."/>
            <person name="Piegu B."/>
            <person name="Ball S.G."/>
            <person name="Ral J.-P."/>
            <person name="Bouget F.-Y."/>
            <person name="Piganeau G."/>
            <person name="De Baets B."/>
            <person name="Picard A."/>
            <person name="Delseny M."/>
            <person name="Demaille J."/>
            <person name="Van de Peer Y."/>
            <person name="Moreau H."/>
        </authorList>
    </citation>
    <scope>NUCLEOTIDE SEQUENCE [LARGE SCALE GENOMIC DNA]</scope>
    <source>
        <strain evidence="8">OTTH 0595 / CCAP 157/2 / RCC745</strain>
    </source>
</reference>
<dbReference type="STRING" id="70448.A0A090LYP6"/>
<dbReference type="AlphaFoldDB" id="A0A090LYP6"/>
<feature type="domain" description="Pop1 N-terminal" evidence="5">
    <location>
        <begin position="110"/>
        <end position="181"/>
    </location>
</feature>
<dbReference type="InterPro" id="IPR039182">
    <property type="entry name" value="Pop1"/>
</dbReference>
<dbReference type="Pfam" id="PF08170">
    <property type="entry name" value="POPLD"/>
    <property type="match status" value="1"/>
</dbReference>
<reference evidence="7 8" key="2">
    <citation type="journal article" date="2014" name="BMC Genomics">
        <title>An improved genome of the model marine alga Ostreococcus tauri unfolds by assessing Illumina de novo assemblies.</title>
        <authorList>
            <person name="Blanc-Mathieu R."/>
            <person name="Verhelst B."/>
            <person name="Derelle E."/>
            <person name="Rombauts S."/>
            <person name="Bouget F.Y."/>
            <person name="Carre I."/>
            <person name="Chateau A."/>
            <person name="Eyre-Walker A."/>
            <person name="Grimsley N."/>
            <person name="Moreau H."/>
            <person name="Piegu B."/>
            <person name="Rivals E."/>
            <person name="Schackwitz W."/>
            <person name="Van de Peer Y."/>
            <person name="Piganeau G."/>
        </authorList>
    </citation>
    <scope>NUCLEOTIDE SEQUENCE [LARGE SCALE GENOMIC DNA]</scope>
    <source>
        <strain evidence="8">OTTH 0595 / CCAP 157/2 / RCC745</strain>
    </source>
</reference>
<proteinExistence type="predicted"/>
<dbReference type="GO" id="GO:0000172">
    <property type="term" value="C:ribonuclease MRP complex"/>
    <property type="evidence" value="ECO:0007669"/>
    <property type="project" value="InterPro"/>
</dbReference>
<dbReference type="EMBL" id="CAID01000003">
    <property type="protein sequence ID" value="CEF97140.1"/>
    <property type="molecule type" value="Genomic_DNA"/>
</dbReference>
<feature type="region of interest" description="Disordered" evidence="4">
    <location>
        <begin position="81"/>
        <end position="100"/>
    </location>
</feature>
<evidence type="ECO:0000256" key="4">
    <source>
        <dbReference type="SAM" id="MobiDB-lite"/>
    </source>
</evidence>
<gene>
    <name evidence="7" type="ORF">OT_ostta03g02850</name>
</gene>
<feature type="domain" description="POPLD" evidence="6">
    <location>
        <begin position="389"/>
        <end position="463"/>
    </location>
</feature>
<protein>
    <submittedName>
        <fullName evidence="7">POPLD</fullName>
    </submittedName>
</protein>
<evidence type="ECO:0000256" key="1">
    <source>
        <dbReference type="ARBA" id="ARBA00004123"/>
    </source>
</evidence>
<dbReference type="PANTHER" id="PTHR22731:SF3">
    <property type="entry name" value="RIBONUCLEASES P_MRP PROTEIN SUBUNIT POP1"/>
    <property type="match status" value="1"/>
</dbReference>
<dbReference type="Pfam" id="PF06978">
    <property type="entry name" value="POP1_N"/>
    <property type="match status" value="1"/>
</dbReference>
<dbReference type="GO" id="GO:0005655">
    <property type="term" value="C:nucleolar ribonuclease P complex"/>
    <property type="evidence" value="ECO:0007669"/>
    <property type="project" value="InterPro"/>
</dbReference>
<dbReference type="GeneID" id="9833063"/>
<accession>A0A090LYP6</accession>